<dbReference type="RefSeq" id="WP_105737038.1">
    <property type="nucleotide sequence ID" value="NZ_PVBT01000008.1"/>
</dbReference>
<dbReference type="InterPro" id="IPR006439">
    <property type="entry name" value="HAD-SF_hydro_IA"/>
</dbReference>
<reference evidence="1 2" key="1">
    <citation type="submission" date="2018-02" db="EMBL/GenBank/DDBJ databases">
        <title>The draft genome of Phyllobacterium myrsinacearum DSM5892.</title>
        <authorList>
            <person name="Li L."/>
            <person name="Liu L."/>
            <person name="Zhang X."/>
            <person name="Wang T."/>
        </authorList>
    </citation>
    <scope>NUCLEOTIDE SEQUENCE [LARGE SCALE GENOMIC DNA]</scope>
    <source>
        <strain evidence="1 2">DSM 5892</strain>
    </source>
</reference>
<gene>
    <name evidence="1" type="ORF">C5750_22690</name>
</gene>
<dbReference type="Gene3D" id="1.10.150.240">
    <property type="entry name" value="Putative phosphatase, domain 2"/>
    <property type="match status" value="1"/>
</dbReference>
<dbReference type="PANTHER" id="PTHR43611">
    <property type="entry name" value="ALPHA-D-GLUCOSE 1-PHOSPHATE PHOSPHATASE"/>
    <property type="match status" value="1"/>
</dbReference>
<dbReference type="EMBL" id="PVBT01000008">
    <property type="protein sequence ID" value="PRD50135.1"/>
    <property type="molecule type" value="Genomic_DNA"/>
</dbReference>
<dbReference type="CDD" id="cd02603">
    <property type="entry name" value="HAD_sEH-N_like"/>
    <property type="match status" value="1"/>
</dbReference>
<protein>
    <submittedName>
        <fullName evidence="1">2-haloalkanoic acid dehalogenase</fullName>
    </submittedName>
</protein>
<dbReference type="NCBIfam" id="TIGR01509">
    <property type="entry name" value="HAD-SF-IA-v3"/>
    <property type="match status" value="1"/>
</dbReference>
<dbReference type="OrthoDB" id="9807742at2"/>
<sequence length="203" mass="23115">MTPVKHIVFDIGQVLIHYDPDVAFRSVIPDAAERKWFFDNVCTHEWNIEQDRGRKWADAEALLIADFPDREHQIRAFRQNWHQMITHPIDDSVVIMRQLIADGHDVTMLTNFASDTLREAWQRFPFLTESRGVTISGDIGLIKPDKAIYDHHVATFGVDPAATLFIDDSAKNVAGAQAAGWQSVQFINPQTLRADLNRLGIRV</sequence>
<dbReference type="AlphaFoldDB" id="A0A2S9JBF4"/>
<comment type="caution">
    <text evidence="1">The sequence shown here is derived from an EMBL/GenBank/DDBJ whole genome shotgun (WGS) entry which is preliminary data.</text>
</comment>
<dbReference type="Proteomes" id="UP000238563">
    <property type="component" value="Unassembled WGS sequence"/>
</dbReference>
<evidence type="ECO:0000313" key="2">
    <source>
        <dbReference type="Proteomes" id="UP000238563"/>
    </source>
</evidence>
<dbReference type="InterPro" id="IPR023214">
    <property type="entry name" value="HAD_sf"/>
</dbReference>
<dbReference type="InterPro" id="IPR023198">
    <property type="entry name" value="PGP-like_dom2"/>
</dbReference>
<proteinExistence type="predicted"/>
<organism evidence="1 2">
    <name type="scientific">Phyllobacterium myrsinacearum</name>
    <dbReference type="NCBI Taxonomy" id="28101"/>
    <lineage>
        <taxon>Bacteria</taxon>
        <taxon>Pseudomonadati</taxon>
        <taxon>Pseudomonadota</taxon>
        <taxon>Alphaproteobacteria</taxon>
        <taxon>Hyphomicrobiales</taxon>
        <taxon>Phyllobacteriaceae</taxon>
        <taxon>Phyllobacterium</taxon>
    </lineage>
</organism>
<accession>A0A2S9JBF4</accession>
<name>A0A2S9JBF4_9HYPH</name>
<dbReference type="Gene3D" id="3.40.50.1000">
    <property type="entry name" value="HAD superfamily/HAD-like"/>
    <property type="match status" value="1"/>
</dbReference>
<dbReference type="PANTHER" id="PTHR43611:SF3">
    <property type="entry name" value="FLAVIN MONONUCLEOTIDE HYDROLASE 1, CHLOROPLATIC"/>
    <property type="match status" value="1"/>
</dbReference>
<dbReference type="InterPro" id="IPR036412">
    <property type="entry name" value="HAD-like_sf"/>
</dbReference>
<dbReference type="SFLD" id="SFLDG01129">
    <property type="entry name" value="C1.5:_HAD__Beta-PGM__Phosphata"/>
    <property type="match status" value="1"/>
</dbReference>
<dbReference type="Pfam" id="PF00702">
    <property type="entry name" value="Hydrolase"/>
    <property type="match status" value="1"/>
</dbReference>
<dbReference type="SFLD" id="SFLDS00003">
    <property type="entry name" value="Haloacid_Dehalogenase"/>
    <property type="match status" value="1"/>
</dbReference>
<evidence type="ECO:0000313" key="1">
    <source>
        <dbReference type="EMBL" id="PRD50135.1"/>
    </source>
</evidence>
<dbReference type="SUPFAM" id="SSF56784">
    <property type="entry name" value="HAD-like"/>
    <property type="match status" value="1"/>
</dbReference>
<keyword evidence="2" id="KW-1185">Reference proteome</keyword>